<gene>
    <name evidence="3" type="ORF">CC78DRAFT_171846</name>
</gene>
<dbReference type="Proteomes" id="UP000800093">
    <property type="component" value="Unassembled WGS sequence"/>
</dbReference>
<keyword evidence="2" id="KW-1133">Transmembrane helix</keyword>
<feature type="compositionally biased region" description="Basic residues" evidence="1">
    <location>
        <begin position="247"/>
        <end position="257"/>
    </location>
</feature>
<feature type="transmembrane region" description="Helical" evidence="2">
    <location>
        <begin position="90"/>
        <end position="109"/>
    </location>
</feature>
<keyword evidence="2" id="KW-0812">Transmembrane</keyword>
<feature type="transmembrane region" description="Helical" evidence="2">
    <location>
        <begin position="115"/>
        <end position="136"/>
    </location>
</feature>
<proteinExistence type="predicted"/>
<evidence type="ECO:0000313" key="3">
    <source>
        <dbReference type="EMBL" id="KAF2257841.1"/>
    </source>
</evidence>
<name>A0A9P4JWR6_9PLEO</name>
<dbReference type="OrthoDB" id="5404940at2759"/>
<evidence type="ECO:0000256" key="1">
    <source>
        <dbReference type="SAM" id="MobiDB-lite"/>
    </source>
</evidence>
<feature type="compositionally biased region" description="Polar residues" evidence="1">
    <location>
        <begin position="557"/>
        <end position="584"/>
    </location>
</feature>
<feature type="region of interest" description="Disordered" evidence="1">
    <location>
        <begin position="511"/>
        <end position="584"/>
    </location>
</feature>
<organism evidence="3 4">
    <name type="scientific">Lojkania enalia</name>
    <dbReference type="NCBI Taxonomy" id="147567"/>
    <lineage>
        <taxon>Eukaryota</taxon>
        <taxon>Fungi</taxon>
        <taxon>Dikarya</taxon>
        <taxon>Ascomycota</taxon>
        <taxon>Pezizomycotina</taxon>
        <taxon>Dothideomycetes</taxon>
        <taxon>Pleosporomycetidae</taxon>
        <taxon>Pleosporales</taxon>
        <taxon>Pleosporales incertae sedis</taxon>
        <taxon>Lojkania</taxon>
    </lineage>
</organism>
<evidence type="ECO:0000256" key="2">
    <source>
        <dbReference type="SAM" id="Phobius"/>
    </source>
</evidence>
<keyword evidence="4" id="KW-1185">Reference proteome</keyword>
<protein>
    <submittedName>
        <fullName evidence="3">Uncharacterized protein</fullName>
    </submittedName>
</protein>
<feature type="region of interest" description="Disordered" evidence="1">
    <location>
        <begin position="1"/>
        <end position="47"/>
    </location>
</feature>
<dbReference type="AlphaFoldDB" id="A0A9P4JWR6"/>
<comment type="caution">
    <text evidence="3">The sequence shown here is derived from an EMBL/GenBank/DDBJ whole genome shotgun (WGS) entry which is preliminary data.</text>
</comment>
<sequence length="690" mass="75864">MGRWQPYLYNSGARQSMNDAPDDFNPKAVTMASRQAPKPKPKPDGPLVNFNRHPDSYLVLPYGKTNVKPMNPKVKVVIDCMRWLQLFLRLLNLLGAIGVLLCGIFIRGARDTEGYIMRIPPGVDIVATLYAIYHLLRAAKARTAASSASYHFFALVLDAGFIPFYVFTAILANRNYNSQAGSTGRWRTFFPTDEETDKVLQAAWLTATTVGGLHCVSLFLDLYLVLVFRKISRLPPDMNPLEDNLTSRRKTKHKHKNSSVSVIAPLSREDKRLSTQSGSTTVSGSRHSQTDPLMSEKDIPPPDVTAVSFMHTRANSEVAYSPHTPRSAQHARQSLYSQPNSACQSRADLNHRDDLHRRDADDDNQTLAQRKSFLAQQAIKRNSRPNSMVSSKQEFYTPPATVENCGSSGDISLQESRESLQSDNWFVHDRVSFDEPEPRVGLAKGGRKSMFQSKTQAQGYNAVSAYDDVSDDEFEPPMMPQPLRMNPPTPPPANTFASQTMPTTPPIEALQRSQTKTSMSSDATFTRSHSRASTPKSRYYGDLKAATQGIRNGGFSPANSPGASPTKGTYSPNNLPSSAKNYTANPSTTRKNFAANSPFSLDKKSFSSVRRTGETGYMPVKAQSPRVVSRTGIDYVGDYSFDNEFSDLGAPARRRDVSGKVAEEGRGGSLAGWGGMGGSGLTFRKVSGVA</sequence>
<feature type="compositionally biased region" description="Polar residues" evidence="1">
    <location>
        <begin position="384"/>
        <end position="394"/>
    </location>
</feature>
<evidence type="ECO:0000313" key="4">
    <source>
        <dbReference type="Proteomes" id="UP000800093"/>
    </source>
</evidence>
<feature type="compositionally biased region" description="Polar residues" evidence="1">
    <location>
        <begin position="324"/>
        <end position="344"/>
    </location>
</feature>
<feature type="region of interest" description="Disordered" evidence="1">
    <location>
        <begin position="380"/>
        <end position="409"/>
    </location>
</feature>
<accession>A0A9P4JWR6</accession>
<dbReference type="EMBL" id="ML986835">
    <property type="protein sequence ID" value="KAF2257841.1"/>
    <property type="molecule type" value="Genomic_DNA"/>
</dbReference>
<keyword evidence="2" id="KW-0472">Membrane</keyword>
<feature type="compositionally biased region" description="Low complexity" evidence="1">
    <location>
        <begin position="274"/>
        <end position="285"/>
    </location>
</feature>
<feature type="region of interest" description="Disordered" evidence="1">
    <location>
        <begin position="238"/>
        <end position="304"/>
    </location>
</feature>
<feature type="compositionally biased region" description="Polar residues" evidence="1">
    <location>
        <begin position="511"/>
        <end position="536"/>
    </location>
</feature>
<reference evidence="4" key="1">
    <citation type="journal article" date="2020" name="Stud. Mycol.">
        <title>101 Dothideomycetes genomes: A test case for predicting lifestyles and emergence of pathogens.</title>
        <authorList>
            <person name="Haridas S."/>
            <person name="Albert R."/>
            <person name="Binder M."/>
            <person name="Bloem J."/>
            <person name="LaButti K."/>
            <person name="Salamov A."/>
            <person name="Andreopoulos B."/>
            <person name="Baker S."/>
            <person name="Barry K."/>
            <person name="Bills G."/>
            <person name="Bluhm B."/>
            <person name="Cannon C."/>
            <person name="Castanera R."/>
            <person name="Culley D."/>
            <person name="Daum C."/>
            <person name="Ezra D."/>
            <person name="Gonzalez J."/>
            <person name="Henrissat B."/>
            <person name="Kuo A."/>
            <person name="Liang C."/>
            <person name="Lipzen A."/>
            <person name="Lutzoni F."/>
            <person name="Magnuson J."/>
            <person name="Mondo S."/>
            <person name="Nolan M."/>
            <person name="Ohm R."/>
            <person name="Pangilinan J."/>
            <person name="Park H.-J."/>
            <person name="Ramirez L."/>
            <person name="Alfaro M."/>
            <person name="Sun H."/>
            <person name="Tritt A."/>
            <person name="Yoshinaga Y."/>
            <person name="Zwiers L.-H."/>
            <person name="Turgeon B."/>
            <person name="Goodwin S."/>
            <person name="Spatafora J."/>
            <person name="Crous P."/>
            <person name="Grigoriev I."/>
        </authorList>
    </citation>
    <scope>NUCLEOTIDE SEQUENCE [LARGE SCALE GENOMIC DNA]</scope>
    <source>
        <strain evidence="4">CBS 304.66</strain>
    </source>
</reference>
<feature type="transmembrane region" description="Helical" evidence="2">
    <location>
        <begin position="148"/>
        <end position="172"/>
    </location>
</feature>
<feature type="region of interest" description="Disordered" evidence="1">
    <location>
        <begin position="317"/>
        <end position="345"/>
    </location>
</feature>